<evidence type="ECO:0000313" key="4">
    <source>
        <dbReference type="Proteomes" id="UP000809081"/>
    </source>
</evidence>
<keyword evidence="2" id="KW-0812">Transmembrane</keyword>
<protein>
    <submittedName>
        <fullName evidence="3">Uncharacterized membrane protein (DUF485 family)</fullName>
    </submittedName>
</protein>
<dbReference type="Pfam" id="PF11674">
    <property type="entry name" value="DUF3270"/>
    <property type="match status" value="1"/>
</dbReference>
<keyword evidence="4" id="KW-1185">Reference proteome</keyword>
<comment type="caution">
    <text evidence="3">The sequence shown here is derived from an EMBL/GenBank/DDBJ whole genome shotgun (WGS) entry which is preliminary data.</text>
</comment>
<dbReference type="Proteomes" id="UP000809081">
    <property type="component" value="Unassembled WGS sequence"/>
</dbReference>
<proteinExistence type="predicted"/>
<sequence length="94" mass="11047">MALEKQFETPVEDTQKQGAQEERYREYQEINRNNAKFRELLFFARIAIFSIFTVLISFILLVLSVRPLLAFPIALLLSLALTSTLYYFVLSMRH</sequence>
<accession>A0ABS2PM75</accession>
<name>A0ABS2PM75_9STRE</name>
<reference evidence="3 4" key="1">
    <citation type="submission" date="2021-01" db="EMBL/GenBank/DDBJ databases">
        <title>Genomic Encyclopedia of Type Strains, Phase IV (KMG-IV): sequencing the most valuable type-strain genomes for metagenomic binning, comparative biology and taxonomic classification.</title>
        <authorList>
            <person name="Goeker M."/>
        </authorList>
    </citation>
    <scope>NUCLEOTIDE SEQUENCE [LARGE SCALE GENOMIC DNA]</scope>
    <source>
        <strain evidence="3 4">DSM 27513</strain>
    </source>
</reference>
<feature type="region of interest" description="Disordered" evidence="1">
    <location>
        <begin position="1"/>
        <end position="22"/>
    </location>
</feature>
<feature type="compositionally biased region" description="Basic and acidic residues" evidence="1">
    <location>
        <begin position="13"/>
        <end position="22"/>
    </location>
</feature>
<feature type="transmembrane region" description="Helical" evidence="2">
    <location>
        <begin position="69"/>
        <end position="89"/>
    </location>
</feature>
<dbReference type="RefSeq" id="WP_205017250.1">
    <property type="nucleotide sequence ID" value="NZ_JAFBEI010000022.1"/>
</dbReference>
<gene>
    <name evidence="3" type="ORF">JOC31_001193</name>
</gene>
<feature type="transmembrane region" description="Helical" evidence="2">
    <location>
        <begin position="40"/>
        <end position="63"/>
    </location>
</feature>
<evidence type="ECO:0000256" key="1">
    <source>
        <dbReference type="SAM" id="MobiDB-lite"/>
    </source>
</evidence>
<evidence type="ECO:0000313" key="3">
    <source>
        <dbReference type="EMBL" id="MBM7636372.1"/>
    </source>
</evidence>
<organism evidence="3 4">
    <name type="scientific">Streptococcus saliviloxodontae</name>
    <dbReference type="NCBI Taxonomy" id="1349416"/>
    <lineage>
        <taxon>Bacteria</taxon>
        <taxon>Bacillati</taxon>
        <taxon>Bacillota</taxon>
        <taxon>Bacilli</taxon>
        <taxon>Lactobacillales</taxon>
        <taxon>Streptococcaceae</taxon>
        <taxon>Streptococcus</taxon>
    </lineage>
</organism>
<evidence type="ECO:0000256" key="2">
    <source>
        <dbReference type="SAM" id="Phobius"/>
    </source>
</evidence>
<dbReference type="EMBL" id="JAFBEI010000022">
    <property type="protein sequence ID" value="MBM7636372.1"/>
    <property type="molecule type" value="Genomic_DNA"/>
</dbReference>
<keyword evidence="2" id="KW-1133">Transmembrane helix</keyword>
<keyword evidence="2" id="KW-0472">Membrane</keyword>
<dbReference type="InterPro" id="IPR021688">
    <property type="entry name" value="DUF3270"/>
</dbReference>